<feature type="transmembrane region" description="Helical" evidence="7">
    <location>
        <begin position="111"/>
        <end position="129"/>
    </location>
</feature>
<evidence type="ECO:0000256" key="2">
    <source>
        <dbReference type="ARBA" id="ARBA00006464"/>
    </source>
</evidence>
<sequence>MTEKYIPRYQSIRVLWSYRLVDLCVPFTMLSLVHFFFSIQPWKEPYTWLGIMAGLFFVVFTQLLGGYSRYAERSIAKKIEIVFKTWAFNVLLLIFIAYLNAAVLSLARSVILVWVVLTPFVILSFKLLINYKSRSTQNGRTEILVLGKGYCFNAFELAQLDRHNIRLHTIDEYDEAVLRAKVETISPDFLVINLDKKAEPRLVRELTHLDLKGVQLLALHHFMESFLRKCYISYDSTELGYLESIRSYNRVNYLIKRIVDIFVCLSLAVFTSPVMLYAIYKIRQESPGAILFKQSRVGLNGKNFQAIKFRSMHENSVFNPYTQEEDPRIFPFGNTMRRTRIDELPQLWNVFVGDMHLFGPRTEWDILVEGYEKDIPYYHERHLVRPGISGWAQVLYPYGANTEDARQKLMYDLYYIKHWSIWLEIETLIRTVLVVLGRKGL</sequence>
<keyword evidence="10" id="KW-1185">Reference proteome</keyword>
<dbReference type="OrthoDB" id="9808602at2"/>
<evidence type="ECO:0000259" key="8">
    <source>
        <dbReference type="Pfam" id="PF02397"/>
    </source>
</evidence>
<reference evidence="9 10" key="1">
    <citation type="submission" date="2020-09" db="EMBL/GenBank/DDBJ databases">
        <title>Complete genome sequence of an Arctic sea ice bacterium Marinomonas arctica BSI20414.</title>
        <authorList>
            <person name="Liao L."/>
            <person name="Chen B."/>
        </authorList>
    </citation>
    <scope>NUCLEOTIDE SEQUENCE [LARGE SCALE GENOMIC DNA]</scope>
    <source>
        <strain evidence="9 10">BSI20414</strain>
    </source>
</reference>
<dbReference type="RefSeq" id="WP_111609058.1">
    <property type="nucleotide sequence ID" value="NZ_BMLJ01000027.1"/>
</dbReference>
<accession>A0A7H1J447</accession>
<feature type="transmembrane region" description="Helical" evidence="7">
    <location>
        <begin position="45"/>
        <end position="65"/>
    </location>
</feature>
<dbReference type="PANTHER" id="PTHR30576">
    <property type="entry name" value="COLANIC BIOSYNTHESIS UDP-GLUCOSE LIPID CARRIER TRANSFERASE"/>
    <property type="match status" value="1"/>
</dbReference>
<keyword evidence="6 7" id="KW-0472">Membrane</keyword>
<evidence type="ECO:0000256" key="1">
    <source>
        <dbReference type="ARBA" id="ARBA00004141"/>
    </source>
</evidence>
<dbReference type="InterPro" id="IPR017475">
    <property type="entry name" value="EPS_sugar_tfrase"/>
</dbReference>
<evidence type="ECO:0000256" key="4">
    <source>
        <dbReference type="ARBA" id="ARBA00022692"/>
    </source>
</evidence>
<feature type="transmembrane region" description="Helical" evidence="7">
    <location>
        <begin position="20"/>
        <end position="39"/>
    </location>
</feature>
<evidence type="ECO:0000256" key="5">
    <source>
        <dbReference type="ARBA" id="ARBA00022989"/>
    </source>
</evidence>
<organism evidence="9 10">
    <name type="scientific">Marinomonas arctica</name>
    <dbReference type="NCBI Taxonomy" id="383750"/>
    <lineage>
        <taxon>Bacteria</taxon>
        <taxon>Pseudomonadati</taxon>
        <taxon>Pseudomonadota</taxon>
        <taxon>Gammaproteobacteria</taxon>
        <taxon>Oceanospirillales</taxon>
        <taxon>Oceanospirillaceae</taxon>
        <taxon>Marinomonas</taxon>
    </lineage>
</organism>
<dbReference type="InterPro" id="IPR003362">
    <property type="entry name" value="Bact_transf"/>
</dbReference>
<evidence type="ECO:0000256" key="3">
    <source>
        <dbReference type="ARBA" id="ARBA00022679"/>
    </source>
</evidence>
<keyword evidence="3 9" id="KW-0808">Transferase</keyword>
<proteinExistence type="inferred from homology"/>
<evidence type="ECO:0000313" key="10">
    <source>
        <dbReference type="Proteomes" id="UP000516370"/>
    </source>
</evidence>
<feature type="transmembrane region" description="Helical" evidence="7">
    <location>
        <begin position="258"/>
        <end position="280"/>
    </location>
</feature>
<dbReference type="Proteomes" id="UP000516370">
    <property type="component" value="Chromosome"/>
</dbReference>
<keyword evidence="5 7" id="KW-1133">Transmembrane helix</keyword>
<name>A0A7H1J447_9GAMM</name>
<evidence type="ECO:0000256" key="7">
    <source>
        <dbReference type="SAM" id="Phobius"/>
    </source>
</evidence>
<comment type="similarity">
    <text evidence="2">Belongs to the bacterial sugar transferase family.</text>
</comment>
<dbReference type="KEGG" id="mard:IBG28_16485"/>
<evidence type="ECO:0000313" key="9">
    <source>
        <dbReference type="EMBL" id="QNT05263.1"/>
    </source>
</evidence>
<dbReference type="NCBIfam" id="TIGR03025">
    <property type="entry name" value="EPS_sugtrans"/>
    <property type="match status" value="1"/>
</dbReference>
<dbReference type="EMBL" id="CP061081">
    <property type="protein sequence ID" value="QNT05263.1"/>
    <property type="molecule type" value="Genomic_DNA"/>
</dbReference>
<dbReference type="GO" id="GO:0016020">
    <property type="term" value="C:membrane"/>
    <property type="evidence" value="ECO:0007669"/>
    <property type="project" value="UniProtKB-SubCell"/>
</dbReference>
<dbReference type="GO" id="GO:0016780">
    <property type="term" value="F:phosphotransferase activity, for other substituted phosphate groups"/>
    <property type="evidence" value="ECO:0007669"/>
    <property type="project" value="TreeGrafter"/>
</dbReference>
<feature type="transmembrane region" description="Helical" evidence="7">
    <location>
        <begin position="86"/>
        <end position="105"/>
    </location>
</feature>
<dbReference type="AlphaFoldDB" id="A0A7H1J447"/>
<comment type="subcellular location">
    <subcellularLocation>
        <location evidence="1">Membrane</location>
        <topology evidence="1">Multi-pass membrane protein</topology>
    </subcellularLocation>
</comment>
<dbReference type="Pfam" id="PF02397">
    <property type="entry name" value="Bac_transf"/>
    <property type="match status" value="1"/>
</dbReference>
<evidence type="ECO:0000256" key="6">
    <source>
        <dbReference type="ARBA" id="ARBA00023136"/>
    </source>
</evidence>
<feature type="domain" description="Bacterial sugar transferase" evidence="8">
    <location>
        <begin position="256"/>
        <end position="436"/>
    </location>
</feature>
<protein>
    <submittedName>
        <fullName evidence="9">Exopolysaccharide biosynthesis polyprenyl glycosylphosphotransferase</fullName>
    </submittedName>
</protein>
<gene>
    <name evidence="9" type="ORF">IBG28_16485</name>
</gene>
<dbReference type="PANTHER" id="PTHR30576:SF0">
    <property type="entry name" value="UNDECAPRENYL-PHOSPHATE N-ACETYLGALACTOSAMINYL 1-PHOSPHATE TRANSFERASE-RELATED"/>
    <property type="match status" value="1"/>
</dbReference>
<keyword evidence="4 7" id="KW-0812">Transmembrane</keyword>